<dbReference type="SUPFAM" id="SSF88659">
    <property type="entry name" value="Sigma3 and sigma4 domains of RNA polymerase sigma factors"/>
    <property type="match status" value="1"/>
</dbReference>
<accession>A0A559JWP3</accession>
<comment type="similarity">
    <text evidence="1">Belongs to the sigma-70 factor family. ECF subfamily.</text>
</comment>
<protein>
    <submittedName>
        <fullName evidence="7">RNA polymerase sigma factor</fullName>
    </submittedName>
</protein>
<dbReference type="GO" id="GO:0003677">
    <property type="term" value="F:DNA binding"/>
    <property type="evidence" value="ECO:0007669"/>
    <property type="project" value="UniProtKB-KW"/>
</dbReference>
<name>A0A559JWP3_9BACL</name>
<proteinExistence type="inferred from homology"/>
<keyword evidence="3" id="KW-0731">Sigma factor</keyword>
<dbReference type="RefSeq" id="WP_144697702.1">
    <property type="nucleotide sequence ID" value="NZ_VNJJ01000001.1"/>
</dbReference>
<sequence length="186" mass="22334">MEVIPTYEKLITPYMDDLRRYCFYLTKSKWDGEDLLQDTLLKSLVFFSHTEPLLDMKPFLMRVARNLWIDEHRKKQRRLAVLVEPPKLYHNDNDYIEVRSAIEWLAERFPRRSIEIWLLFRYFGYSMQEIADSTNSTVSAVKSIIFRTRNVVRSRHKPAESSKVLHFDVERWSRAIMNDMPQSLLS</sequence>
<dbReference type="EMBL" id="VNJJ01000001">
    <property type="protein sequence ID" value="TVY04311.1"/>
    <property type="molecule type" value="Genomic_DNA"/>
</dbReference>
<dbReference type="InterPro" id="IPR013325">
    <property type="entry name" value="RNA_pol_sigma_r2"/>
</dbReference>
<evidence type="ECO:0000256" key="3">
    <source>
        <dbReference type="ARBA" id="ARBA00023082"/>
    </source>
</evidence>
<dbReference type="InterPro" id="IPR014284">
    <property type="entry name" value="RNA_pol_sigma-70_dom"/>
</dbReference>
<dbReference type="PANTHER" id="PTHR43133">
    <property type="entry name" value="RNA POLYMERASE ECF-TYPE SIGMA FACTO"/>
    <property type="match status" value="1"/>
</dbReference>
<organism evidence="7 8">
    <name type="scientific">Cohnella terricola</name>
    <dbReference type="NCBI Taxonomy" id="1289167"/>
    <lineage>
        <taxon>Bacteria</taxon>
        <taxon>Bacillati</taxon>
        <taxon>Bacillota</taxon>
        <taxon>Bacilli</taxon>
        <taxon>Bacillales</taxon>
        <taxon>Paenibacillaceae</taxon>
        <taxon>Cohnella</taxon>
    </lineage>
</organism>
<dbReference type="Gene3D" id="1.10.10.10">
    <property type="entry name" value="Winged helix-like DNA-binding domain superfamily/Winged helix DNA-binding domain"/>
    <property type="match status" value="1"/>
</dbReference>
<evidence type="ECO:0000256" key="4">
    <source>
        <dbReference type="ARBA" id="ARBA00023125"/>
    </source>
</evidence>
<keyword evidence="4" id="KW-0238">DNA-binding</keyword>
<evidence type="ECO:0000313" key="8">
    <source>
        <dbReference type="Proteomes" id="UP000316330"/>
    </source>
</evidence>
<feature type="domain" description="RNA polymerase sigma-70 region 2" evidence="6">
    <location>
        <begin position="10"/>
        <end position="78"/>
    </location>
</feature>
<dbReference type="NCBIfam" id="TIGR02937">
    <property type="entry name" value="sigma70-ECF"/>
    <property type="match status" value="1"/>
</dbReference>
<dbReference type="Gene3D" id="1.10.1740.10">
    <property type="match status" value="1"/>
</dbReference>
<dbReference type="OrthoDB" id="2381154at2"/>
<comment type="caution">
    <text evidence="7">The sequence shown here is derived from an EMBL/GenBank/DDBJ whole genome shotgun (WGS) entry which is preliminary data.</text>
</comment>
<evidence type="ECO:0000313" key="7">
    <source>
        <dbReference type="EMBL" id="TVY04311.1"/>
    </source>
</evidence>
<dbReference type="SUPFAM" id="SSF88946">
    <property type="entry name" value="Sigma2 domain of RNA polymerase sigma factors"/>
    <property type="match status" value="1"/>
</dbReference>
<dbReference type="Pfam" id="PF04542">
    <property type="entry name" value="Sigma70_r2"/>
    <property type="match status" value="1"/>
</dbReference>
<dbReference type="InterPro" id="IPR039425">
    <property type="entry name" value="RNA_pol_sigma-70-like"/>
</dbReference>
<keyword evidence="2" id="KW-0805">Transcription regulation</keyword>
<dbReference type="PANTHER" id="PTHR43133:SF8">
    <property type="entry name" value="RNA POLYMERASE SIGMA FACTOR HI_1459-RELATED"/>
    <property type="match status" value="1"/>
</dbReference>
<dbReference type="AlphaFoldDB" id="A0A559JWP3"/>
<evidence type="ECO:0000259" key="6">
    <source>
        <dbReference type="Pfam" id="PF04542"/>
    </source>
</evidence>
<keyword evidence="8" id="KW-1185">Reference proteome</keyword>
<evidence type="ECO:0000256" key="2">
    <source>
        <dbReference type="ARBA" id="ARBA00023015"/>
    </source>
</evidence>
<reference evidence="7 8" key="1">
    <citation type="submission" date="2019-07" db="EMBL/GenBank/DDBJ databases">
        <authorList>
            <person name="Kim J."/>
        </authorList>
    </citation>
    <scope>NUCLEOTIDE SEQUENCE [LARGE SCALE GENOMIC DNA]</scope>
    <source>
        <strain evidence="7 8">G13</strain>
    </source>
</reference>
<dbReference type="InterPro" id="IPR013324">
    <property type="entry name" value="RNA_pol_sigma_r3/r4-like"/>
</dbReference>
<keyword evidence="5" id="KW-0804">Transcription</keyword>
<evidence type="ECO:0000256" key="1">
    <source>
        <dbReference type="ARBA" id="ARBA00010641"/>
    </source>
</evidence>
<gene>
    <name evidence="7" type="ORF">FPZ45_01575</name>
</gene>
<evidence type="ECO:0000256" key="5">
    <source>
        <dbReference type="ARBA" id="ARBA00023163"/>
    </source>
</evidence>
<dbReference type="GO" id="GO:0006352">
    <property type="term" value="P:DNA-templated transcription initiation"/>
    <property type="evidence" value="ECO:0007669"/>
    <property type="project" value="InterPro"/>
</dbReference>
<dbReference type="Proteomes" id="UP000316330">
    <property type="component" value="Unassembled WGS sequence"/>
</dbReference>
<dbReference type="GO" id="GO:0016987">
    <property type="term" value="F:sigma factor activity"/>
    <property type="evidence" value="ECO:0007669"/>
    <property type="project" value="UniProtKB-KW"/>
</dbReference>
<dbReference type="InterPro" id="IPR007627">
    <property type="entry name" value="RNA_pol_sigma70_r2"/>
</dbReference>
<dbReference type="InterPro" id="IPR036388">
    <property type="entry name" value="WH-like_DNA-bd_sf"/>
</dbReference>